<feature type="transmembrane region" description="Helical" evidence="6">
    <location>
        <begin position="90"/>
        <end position="111"/>
    </location>
</feature>
<dbReference type="RefSeq" id="WP_113931421.1">
    <property type="nucleotide sequence ID" value="NZ_JACCEU010000001.1"/>
</dbReference>
<evidence type="ECO:0000313" key="7">
    <source>
        <dbReference type="EMBL" id="RBP43115.1"/>
    </source>
</evidence>
<keyword evidence="4 6" id="KW-1133">Transmembrane helix</keyword>
<dbReference type="OrthoDB" id="385012at2"/>
<dbReference type="AlphaFoldDB" id="A0A366HMD9"/>
<accession>A0A366HMD9</accession>
<dbReference type="GO" id="GO:0005886">
    <property type="term" value="C:plasma membrane"/>
    <property type="evidence" value="ECO:0007669"/>
    <property type="project" value="UniProtKB-SubCell"/>
</dbReference>
<comment type="subcellular location">
    <subcellularLocation>
        <location evidence="1">Cell membrane</location>
        <topology evidence="1">Multi-pass membrane protein</topology>
    </subcellularLocation>
</comment>
<keyword evidence="2" id="KW-1003">Cell membrane</keyword>
<protein>
    <submittedName>
        <fullName evidence="7">Putative effector of murein hydrolase LrgA (UPF0299 family)</fullName>
    </submittedName>
</protein>
<evidence type="ECO:0000313" key="8">
    <source>
        <dbReference type="Proteomes" id="UP000253628"/>
    </source>
</evidence>
<dbReference type="EMBL" id="QNRQ01000001">
    <property type="protein sequence ID" value="RBP43115.1"/>
    <property type="molecule type" value="Genomic_DNA"/>
</dbReference>
<sequence length="127" mass="13883">MPVLFAVTTLLFMQFLGEAFVRLTGLPVPGALVGLLLLFAVLCLNRGAPKSLRDTTSHILQHLMLLFIPVVAGIMLHFERIANEWVPFLAASLGGTVITILVTAITFRWMLQRAEASKPPEAKRSAS</sequence>
<keyword evidence="7" id="KW-0378">Hydrolase</keyword>
<keyword evidence="3 6" id="KW-0812">Transmembrane</keyword>
<dbReference type="Pfam" id="PF03788">
    <property type="entry name" value="LrgA"/>
    <property type="match status" value="1"/>
</dbReference>
<comment type="caution">
    <text evidence="7">The sequence shown here is derived from an EMBL/GenBank/DDBJ whole genome shotgun (WGS) entry which is preliminary data.</text>
</comment>
<gene>
    <name evidence="7" type="ORF">DFR37_101240</name>
</gene>
<name>A0A366HMD9_9BURK</name>
<dbReference type="PANTHER" id="PTHR33931">
    <property type="entry name" value="HOLIN-LIKE PROTEIN CIDA-RELATED"/>
    <property type="match status" value="1"/>
</dbReference>
<keyword evidence="8" id="KW-1185">Reference proteome</keyword>
<evidence type="ECO:0000256" key="1">
    <source>
        <dbReference type="ARBA" id="ARBA00004651"/>
    </source>
</evidence>
<feature type="transmembrane region" description="Helical" evidence="6">
    <location>
        <begin position="27"/>
        <end position="47"/>
    </location>
</feature>
<evidence type="ECO:0000256" key="3">
    <source>
        <dbReference type="ARBA" id="ARBA00022692"/>
    </source>
</evidence>
<keyword evidence="5 6" id="KW-0472">Membrane</keyword>
<dbReference type="Proteomes" id="UP000253628">
    <property type="component" value="Unassembled WGS sequence"/>
</dbReference>
<evidence type="ECO:0000256" key="5">
    <source>
        <dbReference type="ARBA" id="ARBA00023136"/>
    </source>
</evidence>
<dbReference type="PANTHER" id="PTHR33931:SF2">
    <property type="entry name" value="HOLIN-LIKE PROTEIN CIDA"/>
    <property type="match status" value="1"/>
</dbReference>
<proteinExistence type="predicted"/>
<evidence type="ECO:0000256" key="2">
    <source>
        <dbReference type="ARBA" id="ARBA00022475"/>
    </source>
</evidence>
<reference evidence="7 8" key="1">
    <citation type="submission" date="2018-06" db="EMBL/GenBank/DDBJ databases">
        <title>Genomic Encyclopedia of Type Strains, Phase IV (KMG-IV): sequencing the most valuable type-strain genomes for metagenomic binning, comparative biology and taxonomic classification.</title>
        <authorList>
            <person name="Goeker M."/>
        </authorList>
    </citation>
    <scope>NUCLEOTIDE SEQUENCE [LARGE SCALE GENOMIC DNA]</scope>
    <source>
        <strain evidence="7 8">DSM 25520</strain>
    </source>
</reference>
<organism evidence="7 8">
    <name type="scientific">Eoetvoesiella caeni</name>
    <dbReference type="NCBI Taxonomy" id="645616"/>
    <lineage>
        <taxon>Bacteria</taxon>
        <taxon>Pseudomonadati</taxon>
        <taxon>Pseudomonadota</taxon>
        <taxon>Betaproteobacteria</taxon>
        <taxon>Burkholderiales</taxon>
        <taxon>Alcaligenaceae</taxon>
        <taxon>Eoetvoesiella</taxon>
    </lineage>
</organism>
<dbReference type="InterPro" id="IPR005538">
    <property type="entry name" value="LrgA/CidA"/>
</dbReference>
<feature type="transmembrane region" description="Helical" evidence="6">
    <location>
        <begin position="59"/>
        <end position="78"/>
    </location>
</feature>
<evidence type="ECO:0000256" key="6">
    <source>
        <dbReference type="SAM" id="Phobius"/>
    </source>
</evidence>
<dbReference type="GO" id="GO:0016787">
    <property type="term" value="F:hydrolase activity"/>
    <property type="evidence" value="ECO:0007669"/>
    <property type="project" value="UniProtKB-KW"/>
</dbReference>
<evidence type="ECO:0000256" key="4">
    <source>
        <dbReference type="ARBA" id="ARBA00022989"/>
    </source>
</evidence>